<dbReference type="KEGG" id="chla:C834K_0333"/>
<dbReference type="PANTHER" id="PTHR30008">
    <property type="entry name" value="EXODEOXYRIBONUCLEASE 7 LARGE SUBUNIT"/>
    <property type="match status" value="1"/>
</dbReference>
<keyword evidence="1 5" id="KW-0963">Cytoplasm</keyword>
<dbReference type="GO" id="GO:0008855">
    <property type="term" value="F:exodeoxyribonuclease VII activity"/>
    <property type="evidence" value="ECO:0007669"/>
    <property type="project" value="UniProtKB-UniRule"/>
</dbReference>
<evidence type="ECO:0000256" key="5">
    <source>
        <dbReference type="HAMAP-Rule" id="MF_00378"/>
    </source>
</evidence>
<dbReference type="NCBIfam" id="TIGR00237">
    <property type="entry name" value="xseA"/>
    <property type="match status" value="1"/>
</dbReference>
<dbReference type="CDD" id="cd04489">
    <property type="entry name" value="ExoVII_LU_OBF"/>
    <property type="match status" value="1"/>
</dbReference>
<comment type="subcellular location">
    <subcellularLocation>
        <location evidence="5 6">Cytoplasm</location>
    </subcellularLocation>
</comment>
<dbReference type="GO" id="GO:0003676">
    <property type="term" value="F:nucleic acid binding"/>
    <property type="evidence" value="ECO:0007669"/>
    <property type="project" value="InterPro"/>
</dbReference>
<dbReference type="Pfam" id="PF13742">
    <property type="entry name" value="tRNA_anti_2"/>
    <property type="match status" value="1"/>
</dbReference>
<dbReference type="EC" id="3.1.11.6" evidence="5"/>
<evidence type="ECO:0000256" key="2">
    <source>
        <dbReference type="ARBA" id="ARBA00022722"/>
    </source>
</evidence>
<organism evidence="9 10">
    <name type="scientific">Chlamydia poikilotherma</name>
    <dbReference type="NCBI Taxonomy" id="1967783"/>
    <lineage>
        <taxon>Bacteria</taxon>
        <taxon>Pseudomonadati</taxon>
        <taxon>Chlamydiota</taxon>
        <taxon>Chlamydiia</taxon>
        <taxon>Chlamydiales</taxon>
        <taxon>Chlamydiaceae</taxon>
        <taxon>Chlamydia/Chlamydophila group</taxon>
        <taxon>Chlamydia</taxon>
    </lineage>
</organism>
<gene>
    <name evidence="5 9" type="primary">xseA</name>
    <name evidence="9" type="ORF">C834K_0333</name>
</gene>
<dbReference type="InterPro" id="IPR003753">
    <property type="entry name" value="Exonuc_VII_L"/>
</dbReference>
<protein>
    <recommendedName>
        <fullName evidence="5">Exodeoxyribonuclease 7 large subunit</fullName>
        <ecNumber evidence="5">3.1.11.6</ecNumber>
    </recommendedName>
    <alternativeName>
        <fullName evidence="5">Exodeoxyribonuclease VII large subunit</fullName>
        <shortName evidence="5">Exonuclease VII large subunit</shortName>
    </alternativeName>
</protein>
<keyword evidence="4 5" id="KW-0269">Exonuclease</keyword>
<keyword evidence="2 5" id="KW-0540">Nuclease</keyword>
<dbReference type="HAMAP" id="MF_00378">
    <property type="entry name" value="Exonuc_7_L"/>
    <property type="match status" value="1"/>
</dbReference>
<dbReference type="AlphaFoldDB" id="A0A3B0PV96"/>
<comment type="subunit">
    <text evidence="5">Heterooligomer composed of large and small subunits.</text>
</comment>
<dbReference type="OrthoDB" id="9802795at2"/>
<reference evidence="10" key="1">
    <citation type="submission" date="2017-11" db="EMBL/GenBank/DDBJ databases">
        <authorList>
            <person name="Seth-Smith MB H."/>
        </authorList>
    </citation>
    <scope>NUCLEOTIDE SEQUENCE [LARGE SCALE GENOMIC DNA]</scope>
</reference>
<dbReference type="GO" id="GO:0009318">
    <property type="term" value="C:exodeoxyribonuclease VII complex"/>
    <property type="evidence" value="ECO:0007669"/>
    <property type="project" value="UniProtKB-UniRule"/>
</dbReference>
<dbReference type="GO" id="GO:0006308">
    <property type="term" value="P:DNA catabolic process"/>
    <property type="evidence" value="ECO:0007669"/>
    <property type="project" value="UniProtKB-UniRule"/>
</dbReference>
<comment type="similarity">
    <text evidence="5 6">Belongs to the XseA family.</text>
</comment>
<dbReference type="Pfam" id="PF02601">
    <property type="entry name" value="Exonuc_VII_L"/>
    <property type="match status" value="1"/>
</dbReference>
<feature type="domain" description="OB-fold nucleic acid binding" evidence="8">
    <location>
        <begin position="10"/>
        <end position="99"/>
    </location>
</feature>
<accession>A0A3B0PV96</accession>
<evidence type="ECO:0000256" key="4">
    <source>
        <dbReference type="ARBA" id="ARBA00022839"/>
    </source>
</evidence>
<keyword evidence="3 5" id="KW-0378">Hydrolase</keyword>
<dbReference type="GO" id="GO:0005737">
    <property type="term" value="C:cytoplasm"/>
    <property type="evidence" value="ECO:0007669"/>
    <property type="project" value="UniProtKB-SubCell"/>
</dbReference>
<evidence type="ECO:0000256" key="6">
    <source>
        <dbReference type="RuleBase" id="RU004355"/>
    </source>
</evidence>
<comment type="catalytic activity">
    <reaction evidence="5 6">
        <text>Exonucleolytic cleavage in either 5'- to 3'- or 3'- to 5'-direction to yield nucleoside 5'-phosphates.</text>
        <dbReference type="EC" id="3.1.11.6"/>
    </reaction>
</comment>
<evidence type="ECO:0000259" key="7">
    <source>
        <dbReference type="Pfam" id="PF02601"/>
    </source>
</evidence>
<evidence type="ECO:0000256" key="3">
    <source>
        <dbReference type="ARBA" id="ARBA00022801"/>
    </source>
</evidence>
<dbReference type="PANTHER" id="PTHR30008:SF0">
    <property type="entry name" value="EXODEOXYRIBONUCLEASE 7 LARGE SUBUNIT"/>
    <property type="match status" value="1"/>
</dbReference>
<proteinExistence type="inferred from homology"/>
<evidence type="ECO:0000259" key="8">
    <source>
        <dbReference type="Pfam" id="PF13742"/>
    </source>
</evidence>
<sequence length="555" mass="64256">MTTSSSPQAVTTLTESIKNLLESNFCHIVVKGELSNVSLQPSGHLYFGIKDNKSFLNGAFFHFKSKYFDRRPKDGDSVIIHGKLTVYAPRGQYQIVAHALVYAGEGDLLQKFEETKKRLAAEGYFAIEKKQTLPNIPKCIGVITSPTGAVIQDILRILSRRCYQYKLLIYPVTVQGTTAAKEISQAIEVINQERLADVLILARGGGSIEDLWAFNEEIIIKAIDASSIPIISAVGHETDYTLCDFAADVRAPTPSAAAEIVCQSSQEQIQVFKSYLHYLNAHAQQLLSGKTKQIQQWKRYLDHIDFFHSAQQSLDYLCLSVERSIQTKLSQCKQRYSQYTRWLQSDVLQRITYRLHDLWKMIVQAFHNRLLALKHLCAHMKKNLIFHNTQQFAQRLDPWKQQIHRALYQRLRYFHQSLEHKQILLKHFKIKLDQQFIKEKHSLNLLKKRLISIFINTVYEHRAYYFRTRENFILSLHHLVERNQEKYHTVSKQLSSLNPKNVLKRGYAMLFDFNENFAIISAKTLHKHSCVRLRLQDGEATLTVTDIQNFETQES</sequence>
<name>A0A3B0PV96_9CHLA</name>
<dbReference type="RefSeq" id="WP_117274094.1">
    <property type="nucleotide sequence ID" value="NZ_LS992154.1"/>
</dbReference>
<dbReference type="InterPro" id="IPR020579">
    <property type="entry name" value="Exonuc_VII_lsu_C"/>
</dbReference>
<evidence type="ECO:0000313" key="9">
    <source>
        <dbReference type="EMBL" id="SYX08796.1"/>
    </source>
</evidence>
<evidence type="ECO:0000313" key="10">
    <source>
        <dbReference type="Proteomes" id="UP000258476"/>
    </source>
</evidence>
<keyword evidence="10" id="KW-1185">Reference proteome</keyword>
<dbReference type="Proteomes" id="UP000258476">
    <property type="component" value="Chromosome"/>
</dbReference>
<evidence type="ECO:0000256" key="1">
    <source>
        <dbReference type="ARBA" id="ARBA00022490"/>
    </source>
</evidence>
<dbReference type="EMBL" id="LS992154">
    <property type="protein sequence ID" value="SYX08796.1"/>
    <property type="molecule type" value="Genomic_DNA"/>
</dbReference>
<comment type="function">
    <text evidence="5">Bidirectionally degrades single-stranded DNA into large acid-insoluble oligonucleotides, which are then degraded further into small acid-soluble oligonucleotides.</text>
</comment>
<feature type="domain" description="Exonuclease VII large subunit C-terminal" evidence="7">
    <location>
        <begin position="124"/>
        <end position="393"/>
    </location>
</feature>
<dbReference type="InterPro" id="IPR025824">
    <property type="entry name" value="OB-fold_nuc-bd_dom"/>
</dbReference>